<reference evidence="14" key="1">
    <citation type="submission" date="2021-10" db="EMBL/GenBank/DDBJ databases">
        <title>Tropical sea cucumber genome reveals ecological adaptation and Cuvierian tubules defense mechanism.</title>
        <authorList>
            <person name="Chen T."/>
        </authorList>
    </citation>
    <scope>NUCLEOTIDE SEQUENCE</scope>
    <source>
        <strain evidence="14">Nanhai2018</strain>
        <tissue evidence="14">Muscle</tissue>
    </source>
</reference>
<comment type="similarity">
    <text evidence="1 12">Belongs to the SPC24 family.</text>
</comment>
<dbReference type="Pfam" id="PF08286">
    <property type="entry name" value="Spc24"/>
    <property type="match status" value="1"/>
</dbReference>
<dbReference type="PANTHER" id="PTHR22142:SF2">
    <property type="entry name" value="KINETOCHORE PROTEIN SPC24"/>
    <property type="match status" value="1"/>
</dbReference>
<sequence>MSAPIEKALDSIERGDAGKAVASIITMLTNPESVQSIGEYGDTMKAMMALKEQQQSQVQGIIQGLLALLDQEVANVAAEKSSSTQEDKTKEEAEKALSDACQEVEKVQTEFQYPLKNRITSVQREKDAIEEQRAGLLEERERVKEETTHVLPKTRYNISLYTCITGIKWDYECPPEQIKGYVSTSKDVRPFSLSSQQNSKFFITNYLWDLVESACQAK</sequence>
<dbReference type="Gene3D" id="3.30.160.570">
    <property type="entry name" value="Ncd80 complex, Spc24 subunit"/>
    <property type="match status" value="1"/>
</dbReference>
<dbReference type="GO" id="GO:0007059">
    <property type="term" value="P:chromosome segregation"/>
    <property type="evidence" value="ECO:0007669"/>
    <property type="project" value="TreeGrafter"/>
</dbReference>
<dbReference type="EMBL" id="JAIZAY010000012">
    <property type="protein sequence ID" value="KAJ8031894.1"/>
    <property type="molecule type" value="Genomic_DNA"/>
</dbReference>
<evidence type="ECO:0000256" key="13">
    <source>
        <dbReference type="SAM" id="Coils"/>
    </source>
</evidence>
<dbReference type="GO" id="GO:0051301">
    <property type="term" value="P:cell division"/>
    <property type="evidence" value="ECO:0007669"/>
    <property type="project" value="UniProtKB-UniRule"/>
</dbReference>
<protein>
    <recommendedName>
        <fullName evidence="2 12">Kinetochore protein Spc24</fullName>
    </recommendedName>
</protein>
<evidence type="ECO:0000256" key="11">
    <source>
        <dbReference type="ARBA" id="ARBA00045419"/>
    </source>
</evidence>
<keyword evidence="9 12" id="KW-0131">Cell cycle</keyword>
<dbReference type="PANTHER" id="PTHR22142">
    <property type="match status" value="1"/>
</dbReference>
<dbReference type="CDD" id="cd11565">
    <property type="entry name" value="RWD_Spc24"/>
    <property type="match status" value="1"/>
</dbReference>
<dbReference type="Proteomes" id="UP001152320">
    <property type="component" value="Chromosome 12"/>
</dbReference>
<dbReference type="GO" id="GO:0008017">
    <property type="term" value="F:microtubule binding"/>
    <property type="evidence" value="ECO:0007669"/>
    <property type="project" value="TreeGrafter"/>
</dbReference>
<evidence type="ECO:0000256" key="1">
    <source>
        <dbReference type="ARBA" id="ARBA00007804"/>
    </source>
</evidence>
<keyword evidence="7 13" id="KW-0175">Coiled coil</keyword>
<evidence type="ECO:0000256" key="3">
    <source>
        <dbReference type="ARBA" id="ARBA00022454"/>
    </source>
</evidence>
<name>A0A9Q1BSS2_HOLLE</name>
<keyword evidence="5 12" id="KW-0498">Mitosis</keyword>
<dbReference type="OrthoDB" id="6432863at2759"/>
<keyword evidence="4 12" id="KW-0132">Cell division</keyword>
<evidence type="ECO:0000256" key="12">
    <source>
        <dbReference type="RuleBase" id="RU368011"/>
    </source>
</evidence>
<evidence type="ECO:0000256" key="9">
    <source>
        <dbReference type="ARBA" id="ARBA00023306"/>
    </source>
</evidence>
<evidence type="ECO:0000256" key="10">
    <source>
        <dbReference type="ARBA" id="ARBA00023328"/>
    </source>
</evidence>
<keyword evidence="15" id="KW-1185">Reference proteome</keyword>
<evidence type="ECO:0000256" key="5">
    <source>
        <dbReference type="ARBA" id="ARBA00022776"/>
    </source>
</evidence>
<evidence type="ECO:0000313" key="14">
    <source>
        <dbReference type="EMBL" id="KAJ8031894.1"/>
    </source>
</evidence>
<accession>A0A9Q1BSS2</accession>
<keyword evidence="8 12" id="KW-0539">Nucleus</keyword>
<evidence type="ECO:0000256" key="2">
    <source>
        <dbReference type="ARBA" id="ARBA00013690"/>
    </source>
</evidence>
<feature type="coiled-coil region" evidence="13">
    <location>
        <begin position="90"/>
        <end position="146"/>
    </location>
</feature>
<dbReference type="GO" id="GO:0005634">
    <property type="term" value="C:nucleus"/>
    <property type="evidence" value="ECO:0007669"/>
    <property type="project" value="UniProtKB-SubCell"/>
</dbReference>
<keyword evidence="3 12" id="KW-0158">Chromosome</keyword>
<comment type="subunit">
    <text evidence="12">Component of the NDC80 complex.</text>
</comment>
<evidence type="ECO:0000313" key="15">
    <source>
        <dbReference type="Proteomes" id="UP001152320"/>
    </source>
</evidence>
<dbReference type="GO" id="GO:0031262">
    <property type="term" value="C:Ndc80 complex"/>
    <property type="evidence" value="ECO:0007669"/>
    <property type="project" value="TreeGrafter"/>
</dbReference>
<evidence type="ECO:0000256" key="8">
    <source>
        <dbReference type="ARBA" id="ARBA00023242"/>
    </source>
</evidence>
<proteinExistence type="inferred from homology"/>
<keyword evidence="10 12" id="KW-0137">Centromere</keyword>
<evidence type="ECO:0000256" key="6">
    <source>
        <dbReference type="ARBA" id="ARBA00022838"/>
    </source>
</evidence>
<dbReference type="AlphaFoldDB" id="A0A9Q1BSS2"/>
<comment type="caution">
    <text evidence="14">The sequence shown here is derived from an EMBL/GenBank/DDBJ whole genome shotgun (WGS) entry which is preliminary data.</text>
</comment>
<comment type="function">
    <text evidence="11">Acts as a component of the essential kinetochore-associated NDC80 complex, which is required for chromosome segregation and spindle checkpoint activity. Required for kinetochore integrity and the organization of stable microtubule binding sites in the outer plate of the kinetochore. The NDC80 complex synergistically enhances the affinity of the SKA1 complex for microtubules and may allow the NDC80 complex to track depolymerizing microtubules.</text>
</comment>
<keyword evidence="6 12" id="KW-0995">Kinetochore</keyword>
<gene>
    <name evidence="14" type="ORF">HOLleu_25251</name>
</gene>
<evidence type="ECO:0000256" key="7">
    <source>
        <dbReference type="ARBA" id="ARBA00023054"/>
    </source>
</evidence>
<organism evidence="14 15">
    <name type="scientific">Holothuria leucospilota</name>
    <name type="common">Black long sea cucumber</name>
    <name type="synonym">Mertensiothuria leucospilota</name>
    <dbReference type="NCBI Taxonomy" id="206669"/>
    <lineage>
        <taxon>Eukaryota</taxon>
        <taxon>Metazoa</taxon>
        <taxon>Echinodermata</taxon>
        <taxon>Eleutherozoa</taxon>
        <taxon>Echinozoa</taxon>
        <taxon>Holothuroidea</taxon>
        <taxon>Aspidochirotacea</taxon>
        <taxon>Aspidochirotida</taxon>
        <taxon>Holothuriidae</taxon>
        <taxon>Holothuria</taxon>
    </lineage>
</organism>
<evidence type="ECO:0000256" key="4">
    <source>
        <dbReference type="ARBA" id="ARBA00022618"/>
    </source>
</evidence>
<comment type="subcellular location">
    <subcellularLocation>
        <location evidence="12">Nucleus</location>
    </subcellularLocation>
    <subcellularLocation>
        <location evidence="12">Chromosome</location>
        <location evidence="12">Centromere</location>
        <location evidence="12">Kinetochore</location>
    </subcellularLocation>
</comment>
<dbReference type="InterPro" id="IPR013252">
    <property type="entry name" value="Ndc80_Spc24"/>
</dbReference>